<feature type="region of interest" description="Disordered" evidence="1">
    <location>
        <begin position="277"/>
        <end position="371"/>
    </location>
</feature>
<evidence type="ECO:0000313" key="2">
    <source>
        <dbReference type="EMBL" id="CAA9391744.1"/>
    </source>
</evidence>
<feature type="compositionally biased region" description="Gly residues" evidence="1">
    <location>
        <begin position="302"/>
        <end position="320"/>
    </location>
</feature>
<organism evidence="2">
    <name type="scientific">uncultured Nocardioidaceae bacterium</name>
    <dbReference type="NCBI Taxonomy" id="253824"/>
    <lineage>
        <taxon>Bacteria</taxon>
        <taxon>Bacillati</taxon>
        <taxon>Actinomycetota</taxon>
        <taxon>Actinomycetes</taxon>
        <taxon>Propionibacteriales</taxon>
        <taxon>Nocardioidaceae</taxon>
        <taxon>environmental samples</taxon>
    </lineage>
</organism>
<dbReference type="SUPFAM" id="SSF53955">
    <property type="entry name" value="Lysozyme-like"/>
    <property type="match status" value="1"/>
</dbReference>
<dbReference type="InterPro" id="IPR023346">
    <property type="entry name" value="Lysozyme-like_dom_sf"/>
</dbReference>
<name>A0A6J4NU31_9ACTN</name>
<dbReference type="PANTHER" id="PTHR30163:SF8">
    <property type="entry name" value="LYTIC MUREIN TRANSGLYCOSYLASE"/>
    <property type="match status" value="1"/>
</dbReference>
<accession>A0A6J4NU31</accession>
<feature type="compositionally biased region" description="Basic and acidic residues" evidence="1">
    <location>
        <begin position="349"/>
        <end position="368"/>
    </location>
</feature>
<dbReference type="PANTHER" id="PTHR30163">
    <property type="entry name" value="MEMBRANE-BOUND LYTIC MUREIN TRANSGLYCOSYLASE B"/>
    <property type="match status" value="1"/>
</dbReference>
<proteinExistence type="predicted"/>
<sequence length="477" mass="48810">MLLTLPIAATSTNAVSARTVASGIASEGSEASSVAGHPFAGFVATAASQSTTVDTGAVARRVKAAGDQRLEGASPTPPDALVDVDLDELDIPRAALVAYQVAATTMRQADAECGIDWTVLAAIGRVETDHGRHAGSRLGADGISKPLIRGVALTGKGPVAQIRDTDGGRLDGDKKWDRAVGPMQFLPSTWGYAGVDADGDGVRSPDNINDAALGAAVYLCAAPGRLDRPAGLRAAVLRYNPSDAYVDLVVRLAKAYGKGELAEIPTGGTTLALGAIQTGSSAGSSTTTPSSSGPGRDDRTAGNGGRGDNGGGTSNEGNGNGNDRDGSTEGTGRGQVKEPGRGGSDIDSDEPRPDFGPDKDPKPPKDPEPEPVLVTLTGVLTYLEDQTGADGIVSDQWVLTNASVDDVLVEDVLLDVGDETWLAEPSVADLDGNEILESNLVELTGLLDDESVVVQVEEGTEPALVHTVNESAYLPAE</sequence>
<reference evidence="2" key="1">
    <citation type="submission" date="2020-02" db="EMBL/GenBank/DDBJ databases">
        <authorList>
            <person name="Meier V. D."/>
        </authorList>
    </citation>
    <scope>NUCLEOTIDE SEQUENCE</scope>
    <source>
        <strain evidence="2">AVDCRST_MAG47</strain>
    </source>
</reference>
<dbReference type="InterPro" id="IPR043426">
    <property type="entry name" value="MltB-like"/>
</dbReference>
<dbReference type="AlphaFoldDB" id="A0A6J4NU31"/>
<protein>
    <submittedName>
        <fullName evidence="2">GH23</fullName>
    </submittedName>
</protein>
<evidence type="ECO:0000256" key="1">
    <source>
        <dbReference type="SAM" id="MobiDB-lite"/>
    </source>
</evidence>
<dbReference type="GO" id="GO:0008933">
    <property type="term" value="F:peptidoglycan lytic transglycosylase activity"/>
    <property type="evidence" value="ECO:0007669"/>
    <property type="project" value="TreeGrafter"/>
</dbReference>
<gene>
    <name evidence="2" type="ORF">AVDCRST_MAG47-2870</name>
</gene>
<dbReference type="Gene3D" id="1.10.530.10">
    <property type="match status" value="1"/>
</dbReference>
<dbReference type="EMBL" id="CADCUK010000186">
    <property type="protein sequence ID" value="CAA9391744.1"/>
    <property type="molecule type" value="Genomic_DNA"/>
</dbReference>
<dbReference type="GO" id="GO:0009253">
    <property type="term" value="P:peptidoglycan catabolic process"/>
    <property type="evidence" value="ECO:0007669"/>
    <property type="project" value="TreeGrafter"/>
</dbReference>
<dbReference type="CDD" id="cd13399">
    <property type="entry name" value="Slt35-like"/>
    <property type="match status" value="1"/>
</dbReference>
<feature type="compositionally biased region" description="Low complexity" evidence="1">
    <location>
        <begin position="278"/>
        <end position="294"/>
    </location>
</feature>